<evidence type="ECO:0000313" key="2">
    <source>
        <dbReference type="EMBL" id="TKR96173.1"/>
    </source>
</evidence>
<accession>A0A4U5PI70</accession>
<dbReference type="AlphaFoldDB" id="A0A4U5PI70"/>
<name>A0A4U5PI70_STECR</name>
<comment type="caution">
    <text evidence="2">The sequence shown here is derived from an EMBL/GenBank/DDBJ whole genome shotgun (WGS) entry which is preliminary data.</text>
</comment>
<protein>
    <submittedName>
        <fullName evidence="2">Uncharacterized protein</fullName>
    </submittedName>
</protein>
<feature type="region of interest" description="Disordered" evidence="1">
    <location>
        <begin position="1"/>
        <end position="39"/>
    </location>
</feature>
<dbReference type="Proteomes" id="UP000298663">
    <property type="component" value="Unassembled WGS sequence"/>
</dbReference>
<sequence length="77" mass="8093">MNNLNGGHGFSMNNGQGNGHLNGHGNGHGHSGMARTAEDLFFGPEDEHVLSVDPLNALMLNVSTALKKPGSGRRVMN</sequence>
<reference evidence="2 3" key="1">
    <citation type="journal article" date="2015" name="Genome Biol.">
        <title>Comparative genomics of Steinernema reveals deeply conserved gene regulatory networks.</title>
        <authorList>
            <person name="Dillman A.R."/>
            <person name="Macchietto M."/>
            <person name="Porter C.F."/>
            <person name="Rogers A."/>
            <person name="Williams B."/>
            <person name="Antoshechkin I."/>
            <person name="Lee M.M."/>
            <person name="Goodwin Z."/>
            <person name="Lu X."/>
            <person name="Lewis E.E."/>
            <person name="Goodrich-Blair H."/>
            <person name="Stock S.P."/>
            <person name="Adams B.J."/>
            <person name="Sternberg P.W."/>
            <person name="Mortazavi A."/>
        </authorList>
    </citation>
    <scope>NUCLEOTIDE SEQUENCE [LARGE SCALE GENOMIC DNA]</scope>
    <source>
        <strain evidence="2 3">ALL</strain>
    </source>
</reference>
<keyword evidence="3" id="KW-1185">Reference proteome</keyword>
<feature type="compositionally biased region" description="Gly residues" evidence="1">
    <location>
        <begin position="16"/>
        <end position="30"/>
    </location>
</feature>
<gene>
    <name evidence="2" type="ORF">L596_010232</name>
</gene>
<reference evidence="2 3" key="2">
    <citation type="journal article" date="2019" name="G3 (Bethesda)">
        <title>Hybrid Assembly of the Genome of the Entomopathogenic Nematode Steinernema carpocapsae Identifies the X-Chromosome.</title>
        <authorList>
            <person name="Serra L."/>
            <person name="Macchietto M."/>
            <person name="Macias-Munoz A."/>
            <person name="McGill C.J."/>
            <person name="Rodriguez I.M."/>
            <person name="Rodriguez B."/>
            <person name="Murad R."/>
            <person name="Mortazavi A."/>
        </authorList>
    </citation>
    <scope>NUCLEOTIDE SEQUENCE [LARGE SCALE GENOMIC DNA]</scope>
    <source>
        <strain evidence="2 3">ALL</strain>
    </source>
</reference>
<dbReference type="EMBL" id="AZBU02000002">
    <property type="protein sequence ID" value="TKR96173.1"/>
    <property type="molecule type" value="Genomic_DNA"/>
</dbReference>
<proteinExistence type="predicted"/>
<organism evidence="2 3">
    <name type="scientific">Steinernema carpocapsae</name>
    <name type="common">Entomopathogenic nematode</name>
    <dbReference type="NCBI Taxonomy" id="34508"/>
    <lineage>
        <taxon>Eukaryota</taxon>
        <taxon>Metazoa</taxon>
        <taxon>Ecdysozoa</taxon>
        <taxon>Nematoda</taxon>
        <taxon>Chromadorea</taxon>
        <taxon>Rhabditida</taxon>
        <taxon>Tylenchina</taxon>
        <taxon>Panagrolaimomorpha</taxon>
        <taxon>Strongyloidoidea</taxon>
        <taxon>Steinernematidae</taxon>
        <taxon>Steinernema</taxon>
    </lineage>
</organism>
<evidence type="ECO:0000256" key="1">
    <source>
        <dbReference type="SAM" id="MobiDB-lite"/>
    </source>
</evidence>
<evidence type="ECO:0000313" key="3">
    <source>
        <dbReference type="Proteomes" id="UP000298663"/>
    </source>
</evidence>